<comment type="caution">
    <text evidence="1">The sequence shown here is derived from an EMBL/GenBank/DDBJ whole genome shotgun (WGS) entry which is preliminary data.</text>
</comment>
<organism evidence="1 2">
    <name type="scientific">Cytospora chrysosperma</name>
    <name type="common">Cytospora canker fungus</name>
    <name type="synonym">Sphaeria chrysosperma</name>
    <dbReference type="NCBI Taxonomy" id="252740"/>
    <lineage>
        <taxon>Eukaryota</taxon>
        <taxon>Fungi</taxon>
        <taxon>Dikarya</taxon>
        <taxon>Ascomycota</taxon>
        <taxon>Pezizomycotina</taxon>
        <taxon>Sordariomycetes</taxon>
        <taxon>Sordariomycetidae</taxon>
        <taxon>Diaporthales</taxon>
        <taxon>Cytosporaceae</taxon>
        <taxon>Cytospora</taxon>
    </lineage>
</organism>
<gene>
    <name evidence="1" type="ORF">VSDG_04277</name>
</gene>
<accession>A0A423W5M2</accession>
<protein>
    <submittedName>
        <fullName evidence="1">Uncharacterized protein</fullName>
    </submittedName>
</protein>
<dbReference type="AlphaFoldDB" id="A0A423W5M2"/>
<dbReference type="Proteomes" id="UP000284375">
    <property type="component" value="Unassembled WGS sequence"/>
</dbReference>
<evidence type="ECO:0000313" key="1">
    <source>
        <dbReference type="EMBL" id="ROV98596.1"/>
    </source>
</evidence>
<name>A0A423W5M2_CYTCH</name>
<evidence type="ECO:0000313" key="2">
    <source>
        <dbReference type="Proteomes" id="UP000284375"/>
    </source>
</evidence>
<reference evidence="1 2" key="1">
    <citation type="submission" date="2015-09" db="EMBL/GenBank/DDBJ databases">
        <title>Host preference determinants of Valsa canker pathogens revealed by comparative genomics.</title>
        <authorList>
            <person name="Yin Z."/>
            <person name="Huang L."/>
        </authorList>
    </citation>
    <scope>NUCLEOTIDE SEQUENCE [LARGE SCALE GENOMIC DNA]</scope>
    <source>
        <strain evidence="1 2">YSFL</strain>
    </source>
</reference>
<proteinExistence type="predicted"/>
<dbReference type="EMBL" id="LJZO01000013">
    <property type="protein sequence ID" value="ROV98596.1"/>
    <property type="molecule type" value="Genomic_DNA"/>
</dbReference>
<keyword evidence="2" id="KW-1185">Reference proteome</keyword>
<sequence length="57" mass="6334">MYRRYLLESSASLESTQYDCLCLLSVKLRAASQSKRSPKFGNLLVPLDIAGVVSAHF</sequence>